<dbReference type="SUPFAM" id="SSF56112">
    <property type="entry name" value="Protein kinase-like (PK-like)"/>
    <property type="match status" value="1"/>
</dbReference>
<dbReference type="AlphaFoldDB" id="A0A6P8D6K1"/>
<dbReference type="OrthoDB" id="544400at2759"/>
<dbReference type="PANTHER" id="PTHR27009">
    <property type="entry name" value="RUST RESISTANCE KINASE LR10-RELATED"/>
    <property type="match status" value="1"/>
</dbReference>
<dbReference type="GeneID" id="116200277"/>
<dbReference type="SMART" id="SM00220">
    <property type="entry name" value="S_TKc"/>
    <property type="match status" value="1"/>
</dbReference>
<evidence type="ECO:0000256" key="9">
    <source>
        <dbReference type="ARBA" id="ARBA00022989"/>
    </source>
</evidence>
<evidence type="ECO:0000256" key="1">
    <source>
        <dbReference type="ARBA" id="ARBA00004479"/>
    </source>
</evidence>
<sequence>MDPILHPLPHLKCSIISTLNSSFFVFLTFLGLIGSSSGAASPSPSYYYNLCAPFLCGGINFTFPFSDSTAFGSSPIDCGLPKYQISCDTNSGPSLEVSTGRFYRLKTFFPDPDDRVITVTDTQLISDLRAGSCESLQNLTIRVANLSLPQGNVNLTFFRCSNESSPPPDFLDKVVVNKSCREGGEVYLMVNITRLGQSVVAAPEGCKLVGLPVSVNYTVRQLLNTSSTNTSSEQWEQLLTVLSNGFQLVWSQQEECQICVSKGGRCGYELGKVVCLCEDGCGQKKSSKRPIIIGIASGSSSLLVIIALYLLIYKKVPLVPRKSYFAKEQPSKERVDAENFIRTYRSTLLTGYSYRDLKKMANGFKEKLGEGGYGNVYKGKLLDGRVVAVKVLDKSGSEGQDFINEVATIGRIHHLNIINLFGFCLQGPKQALVYEYMPNGSLADLLGKKGASLQLGMEKLLEIAIGVAHGIAYLHGGCESRILHLDIKPQNILLDQNLIPKISDFGLAKIYSRHRSAITVTGPRGTYGFIAPEIFMRNLGNPSHKSDVYSFGMLLLEMAGARTSQAEIKANASSSESYFPEWIYDRLNQEKINTECSDSLVEENSLVSRKMLMVGIWCIQVNPRDRPSMPLVLEMLSGSVEDIKMPPRPCFFSPPRIQLEELHSLNVESSSSLPLRLESFESHCA</sequence>
<dbReference type="PROSITE" id="PS00108">
    <property type="entry name" value="PROTEIN_KINASE_ST"/>
    <property type="match status" value="1"/>
</dbReference>
<reference evidence="16" key="2">
    <citation type="submission" date="2025-08" db="UniProtKB">
        <authorList>
            <consortium name="RefSeq"/>
        </authorList>
    </citation>
    <scope>IDENTIFICATION</scope>
    <source>
        <tissue evidence="16">Leaf</tissue>
    </source>
</reference>
<feature type="domain" description="Protein kinase" evidence="14">
    <location>
        <begin position="362"/>
        <end position="651"/>
    </location>
</feature>
<evidence type="ECO:0000256" key="7">
    <source>
        <dbReference type="ARBA" id="ARBA00022777"/>
    </source>
</evidence>
<evidence type="ECO:0000256" key="2">
    <source>
        <dbReference type="ARBA" id="ARBA00022527"/>
    </source>
</evidence>
<dbReference type="Pfam" id="PF14380">
    <property type="entry name" value="WAK_assoc"/>
    <property type="match status" value="1"/>
</dbReference>
<evidence type="ECO:0000313" key="15">
    <source>
        <dbReference type="Proteomes" id="UP000515151"/>
    </source>
</evidence>
<gene>
    <name evidence="16" type="primary">LOC116200277</name>
</gene>
<dbReference type="InterPro" id="IPR032872">
    <property type="entry name" value="WAK_assoc_C"/>
</dbReference>
<keyword evidence="3" id="KW-0808">Transferase</keyword>
<keyword evidence="8 12" id="KW-0067">ATP-binding</keyword>
<dbReference type="PROSITE" id="PS00107">
    <property type="entry name" value="PROTEIN_KINASE_ATP"/>
    <property type="match status" value="1"/>
</dbReference>
<evidence type="ECO:0000256" key="12">
    <source>
        <dbReference type="PROSITE-ProRule" id="PRU10141"/>
    </source>
</evidence>
<keyword evidence="15" id="KW-1185">Reference proteome</keyword>
<dbReference type="Gene3D" id="3.30.200.20">
    <property type="entry name" value="Phosphorylase Kinase, domain 1"/>
    <property type="match status" value="1"/>
</dbReference>
<evidence type="ECO:0000259" key="14">
    <source>
        <dbReference type="PROSITE" id="PS50011"/>
    </source>
</evidence>
<evidence type="ECO:0000313" key="16">
    <source>
        <dbReference type="RefSeq" id="XP_031386973.1"/>
    </source>
</evidence>
<dbReference type="InterPro" id="IPR008271">
    <property type="entry name" value="Ser/Thr_kinase_AS"/>
</dbReference>
<keyword evidence="10 13" id="KW-0472">Membrane</keyword>
<evidence type="ECO:0000256" key="13">
    <source>
        <dbReference type="SAM" id="Phobius"/>
    </source>
</evidence>
<dbReference type="InterPro" id="IPR000719">
    <property type="entry name" value="Prot_kinase_dom"/>
</dbReference>
<dbReference type="PROSITE" id="PS50011">
    <property type="entry name" value="PROTEIN_KINASE_DOM"/>
    <property type="match status" value="1"/>
</dbReference>
<feature type="transmembrane region" description="Helical" evidence="13">
    <location>
        <begin position="291"/>
        <end position="312"/>
    </location>
</feature>
<keyword evidence="4 13" id="KW-0812">Transmembrane</keyword>
<dbReference type="FunFam" id="1.10.510.10:FF:000590">
    <property type="entry name" value="PR5-like receptor kinase"/>
    <property type="match status" value="1"/>
</dbReference>
<evidence type="ECO:0000256" key="5">
    <source>
        <dbReference type="ARBA" id="ARBA00022729"/>
    </source>
</evidence>
<dbReference type="Gene3D" id="1.10.510.10">
    <property type="entry name" value="Transferase(Phosphotransferase) domain 1"/>
    <property type="match status" value="1"/>
</dbReference>
<evidence type="ECO:0000256" key="4">
    <source>
        <dbReference type="ARBA" id="ARBA00022692"/>
    </source>
</evidence>
<comment type="subcellular location">
    <subcellularLocation>
        <location evidence="1">Membrane</location>
        <topology evidence="1">Single-pass type I membrane protein</topology>
    </subcellularLocation>
</comment>
<dbReference type="InterPro" id="IPR017441">
    <property type="entry name" value="Protein_kinase_ATP_BS"/>
</dbReference>
<keyword evidence="9 13" id="KW-1133">Transmembrane helix</keyword>
<protein>
    <submittedName>
        <fullName evidence="16">LEAF RUST 10 DISEASE-RESISTANCE LOCUS RECEPTOR-LIKE PROTEIN KINASE-like 2.1 isoform X1</fullName>
    </submittedName>
</protein>
<dbReference type="InterPro" id="IPR045874">
    <property type="entry name" value="LRK10/LRL21-25-like"/>
</dbReference>
<keyword evidence="5" id="KW-0732">Signal</keyword>
<accession>A0A6P8D6K1</accession>
<feature type="transmembrane region" description="Helical" evidence="13">
    <location>
        <begin position="15"/>
        <end position="34"/>
    </location>
</feature>
<evidence type="ECO:0000256" key="10">
    <source>
        <dbReference type="ARBA" id="ARBA00023136"/>
    </source>
</evidence>
<name>A0A6P8D6K1_PUNGR</name>
<reference evidence="15" key="1">
    <citation type="journal article" date="2020" name="Plant Biotechnol. J.">
        <title>The pomegranate (Punica granatum L.) draft genome dissects genetic divergence between soft- and hard-seeded cultivars.</title>
        <authorList>
            <person name="Luo X."/>
            <person name="Li H."/>
            <person name="Wu Z."/>
            <person name="Yao W."/>
            <person name="Zhao P."/>
            <person name="Cao D."/>
            <person name="Yu H."/>
            <person name="Li K."/>
            <person name="Poudel K."/>
            <person name="Zhao D."/>
            <person name="Zhang F."/>
            <person name="Xia X."/>
            <person name="Chen L."/>
            <person name="Wang Q."/>
            <person name="Jing D."/>
            <person name="Cao S."/>
        </authorList>
    </citation>
    <scope>NUCLEOTIDE SEQUENCE [LARGE SCALE GENOMIC DNA]</scope>
    <source>
        <strain evidence="15">cv. Tunisia</strain>
    </source>
</reference>
<keyword evidence="7" id="KW-0418">Kinase</keyword>
<dbReference type="GO" id="GO:0004674">
    <property type="term" value="F:protein serine/threonine kinase activity"/>
    <property type="evidence" value="ECO:0007669"/>
    <property type="project" value="UniProtKB-KW"/>
</dbReference>
<evidence type="ECO:0000256" key="6">
    <source>
        <dbReference type="ARBA" id="ARBA00022741"/>
    </source>
</evidence>
<evidence type="ECO:0000256" key="3">
    <source>
        <dbReference type="ARBA" id="ARBA00022679"/>
    </source>
</evidence>
<feature type="binding site" evidence="12">
    <location>
        <position position="390"/>
    </location>
    <ligand>
        <name>ATP</name>
        <dbReference type="ChEBI" id="CHEBI:30616"/>
    </ligand>
</feature>
<keyword evidence="2" id="KW-0723">Serine/threonine-protein kinase</keyword>
<dbReference type="GO" id="GO:0016020">
    <property type="term" value="C:membrane"/>
    <property type="evidence" value="ECO:0007669"/>
    <property type="project" value="UniProtKB-SubCell"/>
</dbReference>
<dbReference type="FunFam" id="3.30.200.20:FF:000178">
    <property type="entry name" value="serine/threonine-protein kinase PBS1-like"/>
    <property type="match status" value="1"/>
</dbReference>
<dbReference type="InterPro" id="IPR011009">
    <property type="entry name" value="Kinase-like_dom_sf"/>
</dbReference>
<evidence type="ECO:0000256" key="11">
    <source>
        <dbReference type="ARBA" id="ARBA00023180"/>
    </source>
</evidence>
<keyword evidence="11" id="KW-0325">Glycoprotein</keyword>
<dbReference type="GO" id="GO:0005524">
    <property type="term" value="F:ATP binding"/>
    <property type="evidence" value="ECO:0007669"/>
    <property type="project" value="UniProtKB-UniRule"/>
</dbReference>
<organism evidence="15 16">
    <name type="scientific">Punica granatum</name>
    <name type="common">Pomegranate</name>
    <dbReference type="NCBI Taxonomy" id="22663"/>
    <lineage>
        <taxon>Eukaryota</taxon>
        <taxon>Viridiplantae</taxon>
        <taxon>Streptophyta</taxon>
        <taxon>Embryophyta</taxon>
        <taxon>Tracheophyta</taxon>
        <taxon>Spermatophyta</taxon>
        <taxon>Magnoliopsida</taxon>
        <taxon>eudicotyledons</taxon>
        <taxon>Gunneridae</taxon>
        <taxon>Pentapetalae</taxon>
        <taxon>rosids</taxon>
        <taxon>malvids</taxon>
        <taxon>Myrtales</taxon>
        <taxon>Lythraceae</taxon>
        <taxon>Punica</taxon>
    </lineage>
</organism>
<keyword evidence="6 12" id="KW-0547">Nucleotide-binding</keyword>
<dbReference type="Proteomes" id="UP000515151">
    <property type="component" value="Chromosome 3"/>
</dbReference>
<evidence type="ECO:0000256" key="8">
    <source>
        <dbReference type="ARBA" id="ARBA00022840"/>
    </source>
</evidence>
<dbReference type="Pfam" id="PF00069">
    <property type="entry name" value="Pkinase"/>
    <property type="match status" value="1"/>
</dbReference>
<proteinExistence type="predicted"/>
<dbReference type="RefSeq" id="XP_031386973.1">
    <property type="nucleotide sequence ID" value="XM_031531113.1"/>
</dbReference>